<dbReference type="EMBL" id="CP038908">
    <property type="protein sequence ID" value="QGO05702.1"/>
    <property type="molecule type" value="Genomic_DNA"/>
</dbReference>
<name>A0A9Q5VLQ7_PISSA</name>
<evidence type="ECO:0000313" key="2">
    <source>
        <dbReference type="Proteomes" id="UP000422232"/>
    </source>
</evidence>
<gene>
    <name evidence="1" type="ORF">Psal009_01597</name>
</gene>
<accession>A0A9Q5VLQ7</accession>
<dbReference type="AlphaFoldDB" id="A0A9Q5VLQ7"/>
<dbReference type="GeneID" id="66740784"/>
<dbReference type="Pfam" id="PF05936">
    <property type="entry name" value="T6SS_VasE"/>
    <property type="match status" value="1"/>
</dbReference>
<dbReference type="NCBIfam" id="TIGR03353">
    <property type="entry name" value="VI_chp_4"/>
    <property type="match status" value="1"/>
</dbReference>
<organism evidence="1 2">
    <name type="scientific">Piscirickettsia salmonis</name>
    <dbReference type="NCBI Taxonomy" id="1238"/>
    <lineage>
        <taxon>Bacteria</taxon>
        <taxon>Pseudomonadati</taxon>
        <taxon>Pseudomonadota</taxon>
        <taxon>Gammaproteobacteria</taxon>
        <taxon>Thiotrichales</taxon>
        <taxon>Piscirickettsiaceae</taxon>
        <taxon>Piscirickettsia</taxon>
    </lineage>
</organism>
<sequence>MLKPKWYNDQYLYPEHFEYLTEYLMVQQKFGNASCGIPSYGLLDICWSEAEMQLGILKLSRISLLTHEGEYIDISKNATVNALDLNEIDKERISIYINIVKSEDIYKKTENGKIILLKEKIFIADKIIPNSKFTMKVFDLDKKVDGEFKVSDNFIAPSLSIATQCFNKVEIITNKLIQELRLYSKKKSLDASPSYRSFIKLLISDLIFLLVNAKNSVQCHPIYLFQNLTRIYTLVTDIDHLNNDLLSYSHDNFAISFNNLTSLIFIELARKLNKFTHIDYCVENNIVFSKSIDLISDSDLILIIKEKYVKQVKVCAPSRINTIISRSLSGASLIDQDKYRGVFNERSGYKALLIKKDYEFEYIKKDKKLSLLNYPILDGNDLAIIKA</sequence>
<protein>
    <submittedName>
        <fullName evidence="1">Type VI secretion protein, family</fullName>
    </submittedName>
</protein>
<dbReference type="RefSeq" id="WP_016209622.1">
    <property type="nucleotide sequence ID" value="NZ_CP012413.1"/>
</dbReference>
<keyword evidence="2" id="KW-1185">Reference proteome</keyword>
<evidence type="ECO:0000313" key="1">
    <source>
        <dbReference type="EMBL" id="QGO05702.1"/>
    </source>
</evidence>
<dbReference type="InterPro" id="IPR010263">
    <property type="entry name" value="T6SS_TssK"/>
</dbReference>
<proteinExistence type="predicted"/>
<dbReference type="Proteomes" id="UP000422232">
    <property type="component" value="Chromosome"/>
</dbReference>
<reference evidence="1 2" key="1">
    <citation type="submission" date="2019-04" db="EMBL/GenBank/DDBJ databases">
        <title>Complete genome sequencing of Piscirickettsia salmonis strain Psal-009.</title>
        <authorList>
            <person name="Schober I."/>
            <person name="Bunk B."/>
            <person name="Sproer C."/>
            <person name="Carril G.P."/>
            <person name="Riedel T."/>
            <person name="Flores-Herrera P.A."/>
            <person name="Nourdin-Galindo G."/>
            <person name="Marshall S.H."/>
            <person name="Overmann J."/>
        </authorList>
    </citation>
    <scope>NUCLEOTIDE SEQUENCE [LARGE SCALE GENOMIC DNA]</scope>
    <source>
        <strain evidence="1 2">Psal-009</strain>
    </source>
</reference>